<reference evidence="2" key="1">
    <citation type="submission" date="2022-11" db="UniProtKB">
        <authorList>
            <consortium name="WormBaseParasite"/>
        </authorList>
    </citation>
    <scope>IDENTIFICATION</scope>
</reference>
<dbReference type="AlphaFoldDB" id="A0A914ZRN4"/>
<dbReference type="Proteomes" id="UP000887569">
    <property type="component" value="Unplaced"/>
</dbReference>
<dbReference type="SUPFAM" id="SSF51126">
    <property type="entry name" value="Pectin lyase-like"/>
    <property type="match status" value="1"/>
</dbReference>
<keyword evidence="1" id="KW-1185">Reference proteome</keyword>
<organism evidence="1 2">
    <name type="scientific">Parascaris univalens</name>
    <name type="common">Nematode worm</name>
    <dbReference type="NCBI Taxonomy" id="6257"/>
    <lineage>
        <taxon>Eukaryota</taxon>
        <taxon>Metazoa</taxon>
        <taxon>Ecdysozoa</taxon>
        <taxon>Nematoda</taxon>
        <taxon>Chromadorea</taxon>
        <taxon>Rhabditida</taxon>
        <taxon>Spirurina</taxon>
        <taxon>Ascaridomorpha</taxon>
        <taxon>Ascaridoidea</taxon>
        <taxon>Ascarididae</taxon>
        <taxon>Parascaris</taxon>
    </lineage>
</organism>
<proteinExistence type="predicted"/>
<protein>
    <submittedName>
        <fullName evidence="2">Uncharacterized protein</fullName>
    </submittedName>
</protein>
<evidence type="ECO:0000313" key="1">
    <source>
        <dbReference type="Proteomes" id="UP000887569"/>
    </source>
</evidence>
<name>A0A914ZRN4_PARUN</name>
<sequence length="126" mass="13730">MTEIFYALQEKFKYHARKLTTINNKENGLTLFSENRVQAEILLDGLVSASNHRNGLEVNGSANVKITSSQFVSNDNDGVSTTLNAGSSLEISTSLIGANGNVGMCIFPSEGIRVKISHSNFTAHYY</sequence>
<accession>A0A914ZRN4</accession>
<evidence type="ECO:0000313" key="2">
    <source>
        <dbReference type="WBParaSite" id="PgB16_g048_t01"/>
    </source>
</evidence>
<dbReference type="WBParaSite" id="PgB16_g048_t01">
    <property type="protein sequence ID" value="PgB16_g048_t01"/>
    <property type="gene ID" value="PgB16_g048"/>
</dbReference>
<dbReference type="InterPro" id="IPR011050">
    <property type="entry name" value="Pectin_lyase_fold/virulence"/>
</dbReference>